<dbReference type="RefSeq" id="WP_121150485.1">
    <property type="nucleotide sequence ID" value="NZ_CP032827.1"/>
</dbReference>
<dbReference type="AlphaFoldDB" id="A0A494T732"/>
<keyword evidence="3" id="KW-1185">Reference proteome</keyword>
<feature type="region of interest" description="Disordered" evidence="1">
    <location>
        <begin position="33"/>
        <end position="54"/>
    </location>
</feature>
<evidence type="ECO:0000256" key="1">
    <source>
        <dbReference type="SAM" id="MobiDB-lite"/>
    </source>
</evidence>
<dbReference type="KEGG" id="spha:D3Y57_00890"/>
<protein>
    <submittedName>
        <fullName evidence="2">Uncharacterized protein</fullName>
    </submittedName>
</protein>
<reference evidence="2 3" key="1">
    <citation type="submission" date="2018-09" db="EMBL/GenBank/DDBJ databases">
        <title>Sphingomonas peninsula sp. nov., isolated from fildes peninsula, Antarctic soil.</title>
        <authorList>
            <person name="Yingchao G."/>
        </authorList>
    </citation>
    <scope>NUCLEOTIDE SEQUENCE [LARGE SCALE GENOMIC DNA]</scope>
    <source>
        <strain evidence="2 3">YZ-8</strain>
        <plasmid evidence="2 3">unnamed2</plasmid>
    </source>
</reference>
<dbReference type="EMBL" id="CP032827">
    <property type="protein sequence ID" value="AYJ84680.1"/>
    <property type="molecule type" value="Genomic_DNA"/>
</dbReference>
<organism evidence="2 3">
    <name type="scientific">Sphingomonas paeninsulae</name>
    <dbReference type="NCBI Taxonomy" id="2319844"/>
    <lineage>
        <taxon>Bacteria</taxon>
        <taxon>Pseudomonadati</taxon>
        <taxon>Pseudomonadota</taxon>
        <taxon>Alphaproteobacteria</taxon>
        <taxon>Sphingomonadales</taxon>
        <taxon>Sphingomonadaceae</taxon>
        <taxon>Sphingomonas</taxon>
    </lineage>
</organism>
<evidence type="ECO:0000313" key="3">
    <source>
        <dbReference type="Proteomes" id="UP000276254"/>
    </source>
</evidence>
<evidence type="ECO:0000313" key="2">
    <source>
        <dbReference type="EMBL" id="AYJ84680.1"/>
    </source>
</evidence>
<feature type="region of interest" description="Disordered" evidence="1">
    <location>
        <begin position="1"/>
        <end position="20"/>
    </location>
</feature>
<dbReference type="GeneID" id="39491217"/>
<keyword evidence="2" id="KW-0614">Plasmid</keyword>
<geneLocation type="plasmid" evidence="2">
    <name>unnamed2</name>
</geneLocation>
<dbReference type="Proteomes" id="UP000276254">
    <property type="component" value="Plasmid unnamed2"/>
</dbReference>
<dbReference type="OrthoDB" id="7474091at2"/>
<name>A0A494T732_SPHPE</name>
<feature type="compositionally biased region" description="Basic and acidic residues" evidence="1">
    <location>
        <begin position="35"/>
        <end position="45"/>
    </location>
</feature>
<sequence>MTNGTARPGMATFSLDDDDEIPVPTAQQRAAAKQGGERLGFKSEPAEAAAKRVPPPAREAIYTANFHIRTTPEDRERYDEFAYRHRMKKGEAMKLLLDLAEEAEAVRSKATKRG</sequence>
<gene>
    <name evidence="2" type="ORF">D3Y57_00890</name>
</gene>
<proteinExistence type="predicted"/>
<accession>A0A494T732</accession>